<comment type="similarity">
    <text evidence="9">Belongs to the PsbQ family.</text>
</comment>
<dbReference type="Gene3D" id="1.20.120.290">
    <property type="entry name" value="Oxygen-evolving enhancer protein 3 (PsbQ), four-helix up-down bundle"/>
    <property type="match status" value="1"/>
</dbReference>
<keyword evidence="2" id="KW-0150">Chloroplast</keyword>
<evidence type="ECO:0000256" key="5">
    <source>
        <dbReference type="ARBA" id="ARBA00022946"/>
    </source>
</evidence>
<feature type="compositionally biased region" description="Basic and acidic residues" evidence="12">
    <location>
        <begin position="16"/>
        <end position="26"/>
    </location>
</feature>
<name>F2D711_HORVV</name>
<reference evidence="13" key="1">
    <citation type="journal article" date="2011" name="Plant Physiol.">
        <title>Comprehensive sequence analysis of 24,783 barley full-length cDNAs derived from 12 clone libraries.</title>
        <authorList>
            <person name="Matsumoto T."/>
            <person name="Tanaka T."/>
            <person name="Sakai H."/>
            <person name="Amano N."/>
            <person name="Kanamori H."/>
            <person name="Kurita K."/>
            <person name="Kikuta A."/>
            <person name="Kamiya K."/>
            <person name="Yamamoto M."/>
            <person name="Ikawa H."/>
            <person name="Fujii N."/>
            <person name="Hori K."/>
            <person name="Itoh T."/>
            <person name="Sato K."/>
        </authorList>
    </citation>
    <scope>NUCLEOTIDE SEQUENCE</scope>
    <source>
        <tissue evidence="13">Leaf</tissue>
    </source>
</reference>
<dbReference type="InterPro" id="IPR023222">
    <property type="entry name" value="PsbQ-like_dom_sf"/>
</dbReference>
<comment type="subcellular location">
    <subcellularLocation>
        <location evidence="1">Plastid</location>
        <location evidence="1">Chloroplast thylakoid membrane</location>
    </subcellularLocation>
</comment>
<dbReference type="FunFam" id="1.20.120.290:FF:000001">
    <property type="entry name" value="Oxygen-evolving enhancer protein 3"/>
    <property type="match status" value="1"/>
</dbReference>
<evidence type="ECO:0000256" key="6">
    <source>
        <dbReference type="ARBA" id="ARBA00023078"/>
    </source>
</evidence>
<keyword evidence="4" id="KW-0934">Plastid</keyword>
<dbReference type="GO" id="GO:0005509">
    <property type="term" value="F:calcium ion binding"/>
    <property type="evidence" value="ECO:0007669"/>
    <property type="project" value="InterPro"/>
</dbReference>
<dbReference type="AlphaFoldDB" id="F2D711"/>
<dbReference type="GO" id="GO:0009535">
    <property type="term" value="C:chloroplast thylakoid membrane"/>
    <property type="evidence" value="ECO:0007669"/>
    <property type="project" value="UniProtKB-SubCell"/>
</dbReference>
<dbReference type="PANTHER" id="PTHR33399">
    <property type="entry name" value="OXYGEN-EVOLVING ENHANCER PROTEIN 3-1, CHLOROPLASTIC"/>
    <property type="match status" value="1"/>
</dbReference>
<evidence type="ECO:0000256" key="2">
    <source>
        <dbReference type="ARBA" id="ARBA00022528"/>
    </source>
</evidence>
<organism evidence="13">
    <name type="scientific">Hordeum vulgare subsp. vulgare</name>
    <name type="common">Domesticated barley</name>
    <dbReference type="NCBI Taxonomy" id="112509"/>
    <lineage>
        <taxon>Eukaryota</taxon>
        <taxon>Viridiplantae</taxon>
        <taxon>Streptophyta</taxon>
        <taxon>Embryophyta</taxon>
        <taxon>Tracheophyta</taxon>
        <taxon>Spermatophyta</taxon>
        <taxon>Magnoliopsida</taxon>
        <taxon>Liliopsida</taxon>
        <taxon>Poales</taxon>
        <taxon>Poaceae</taxon>
        <taxon>BOP clade</taxon>
        <taxon>Pooideae</taxon>
        <taxon>Triticodae</taxon>
        <taxon>Triticeae</taxon>
        <taxon>Hordeinae</taxon>
        <taxon>Hordeum</taxon>
    </lineage>
</organism>
<evidence type="ECO:0000256" key="10">
    <source>
        <dbReference type="ARBA" id="ARBA00073349"/>
    </source>
</evidence>
<dbReference type="EMBL" id="AK359673">
    <property type="protein sequence ID" value="BAJ90882.1"/>
    <property type="molecule type" value="mRNA"/>
</dbReference>
<keyword evidence="5" id="KW-0809">Transit peptide</keyword>
<evidence type="ECO:0000256" key="8">
    <source>
        <dbReference type="ARBA" id="ARBA00023276"/>
    </source>
</evidence>
<evidence type="ECO:0000256" key="9">
    <source>
        <dbReference type="ARBA" id="ARBA00035649"/>
    </source>
</evidence>
<evidence type="ECO:0000256" key="12">
    <source>
        <dbReference type="SAM" id="MobiDB-lite"/>
    </source>
</evidence>
<evidence type="ECO:0000256" key="3">
    <source>
        <dbReference type="ARBA" id="ARBA00022531"/>
    </source>
</evidence>
<dbReference type="InterPro" id="IPR008797">
    <property type="entry name" value="PSII_PsbQ"/>
</dbReference>
<dbReference type="GO" id="GO:0019898">
    <property type="term" value="C:extrinsic component of membrane"/>
    <property type="evidence" value="ECO:0007669"/>
    <property type="project" value="InterPro"/>
</dbReference>
<dbReference type="PANTHER" id="PTHR33399:SF3">
    <property type="entry name" value="OXYGEN-EVOLVING ENHANCER PROTEIN 3-1, CHLOROPLASTIC"/>
    <property type="match status" value="1"/>
</dbReference>
<sequence length="244" mass="26355">MERESSRAKSAITSFSRDKRVQGKREAKLEMAQTMASMTGLSQGVRLPGPAGRRASRFTVRASSAEAEAAGRRAVLGLMASGVVGSAFAQVVHAGTVAAIKVGPPPPLSGGLPGTDNSDEARDFDLPLKNRFYLQPLPPAQAAVRAKESAQDILNLKPLIDKKQWPYVMNDLRLRASYLRYDLKTVISSKTTKEEKKDLKDLTGKLFATLDGLDHAAKIKSPTEAEKYYGETKTVLGDVLAKLG</sequence>
<keyword evidence="3" id="KW-0602">Photosynthesis</keyword>
<dbReference type="SUPFAM" id="SSF101112">
    <property type="entry name" value="Oxygen-evolving enhancer protein 3"/>
    <property type="match status" value="1"/>
</dbReference>
<evidence type="ECO:0000256" key="7">
    <source>
        <dbReference type="ARBA" id="ARBA00023136"/>
    </source>
</evidence>
<dbReference type="GO" id="GO:0009654">
    <property type="term" value="C:photosystem II oxygen evolving complex"/>
    <property type="evidence" value="ECO:0007669"/>
    <property type="project" value="InterPro"/>
</dbReference>
<keyword evidence="6" id="KW-0793">Thylakoid</keyword>
<dbReference type="Pfam" id="PF05757">
    <property type="entry name" value="PsbQ"/>
    <property type="match status" value="1"/>
</dbReference>
<accession>F2D711</accession>
<feature type="region of interest" description="Disordered" evidence="12">
    <location>
        <begin position="1"/>
        <end position="26"/>
    </location>
</feature>
<proteinExistence type="evidence at transcript level"/>
<evidence type="ECO:0000256" key="4">
    <source>
        <dbReference type="ARBA" id="ARBA00022640"/>
    </source>
</evidence>
<dbReference type="InterPro" id="IPR054099">
    <property type="entry name" value="PSII_PsbQ_pln"/>
</dbReference>
<keyword evidence="8" id="KW-0604">Photosystem II</keyword>
<evidence type="ECO:0000256" key="1">
    <source>
        <dbReference type="ARBA" id="ARBA00004334"/>
    </source>
</evidence>
<keyword evidence="7" id="KW-0472">Membrane</keyword>
<evidence type="ECO:0000256" key="11">
    <source>
        <dbReference type="ARBA" id="ARBA00080013"/>
    </source>
</evidence>
<dbReference type="GO" id="GO:0015979">
    <property type="term" value="P:photosynthesis"/>
    <property type="evidence" value="ECO:0007669"/>
    <property type="project" value="UniProtKB-KW"/>
</dbReference>
<protein>
    <recommendedName>
        <fullName evidence="10">Oxygen-evolving enhancer protein 3, chloroplastic</fullName>
    </recommendedName>
    <alternativeName>
        <fullName evidence="11">LP02</fullName>
    </alternativeName>
</protein>
<evidence type="ECO:0000313" key="13">
    <source>
        <dbReference type="EMBL" id="BAJ90882.1"/>
    </source>
</evidence>